<dbReference type="EnsemblPlants" id="EMT07402">
    <property type="protein sequence ID" value="EMT07402"/>
    <property type="gene ID" value="F775_28254"/>
</dbReference>
<name>M8ASD3_AEGTA</name>
<proteinExistence type="predicted"/>
<accession>M8ASD3</accession>
<evidence type="ECO:0000313" key="1">
    <source>
        <dbReference type="EnsemblPlants" id="EMT07402"/>
    </source>
</evidence>
<sequence length="73" mass="7570">MERPLLVECADAASPVAWEQSADAVSPVARDQSTVAVSPDHLRLLAAVGDAVMKEGALLPAARQVEDGDAAMK</sequence>
<protein>
    <submittedName>
        <fullName evidence="1">Uncharacterized protein</fullName>
    </submittedName>
</protein>
<organism evidence="1">
    <name type="scientific">Aegilops tauschii</name>
    <name type="common">Tausch's goatgrass</name>
    <name type="synonym">Aegilops squarrosa</name>
    <dbReference type="NCBI Taxonomy" id="37682"/>
    <lineage>
        <taxon>Eukaryota</taxon>
        <taxon>Viridiplantae</taxon>
        <taxon>Streptophyta</taxon>
        <taxon>Embryophyta</taxon>
        <taxon>Tracheophyta</taxon>
        <taxon>Spermatophyta</taxon>
        <taxon>Magnoliopsida</taxon>
        <taxon>Liliopsida</taxon>
        <taxon>Poales</taxon>
        <taxon>Poaceae</taxon>
        <taxon>BOP clade</taxon>
        <taxon>Pooideae</taxon>
        <taxon>Triticodae</taxon>
        <taxon>Triticeae</taxon>
        <taxon>Triticinae</taxon>
        <taxon>Aegilops</taxon>
    </lineage>
</organism>
<dbReference type="AlphaFoldDB" id="M8ASD3"/>
<reference evidence="1" key="1">
    <citation type="submission" date="2015-06" db="UniProtKB">
        <authorList>
            <consortium name="EnsemblPlants"/>
        </authorList>
    </citation>
    <scope>IDENTIFICATION</scope>
</reference>